<dbReference type="HOGENOM" id="CLU_102172_0_0_5"/>
<dbReference type="SUPFAM" id="SSF49503">
    <property type="entry name" value="Cupredoxins"/>
    <property type="match status" value="1"/>
</dbReference>
<keyword evidence="4" id="KW-0732">Signal</keyword>
<dbReference type="PANTHER" id="PTHR38439:SF3">
    <property type="entry name" value="COPPER-RESISTANT CUPROPROTEIN COPI"/>
    <property type="match status" value="1"/>
</dbReference>
<evidence type="ECO:0000313" key="7">
    <source>
        <dbReference type="Proteomes" id="UP000001096"/>
    </source>
</evidence>
<dbReference type="AlphaFoldDB" id="K8P7P0"/>
<dbReference type="Gene3D" id="2.60.40.420">
    <property type="entry name" value="Cupredoxins - blue copper proteins"/>
    <property type="match status" value="1"/>
</dbReference>
<dbReference type="PATRIC" id="fig|883078.3.peg.2512"/>
<dbReference type="InterPro" id="IPR033138">
    <property type="entry name" value="Cu_oxidase_CS"/>
</dbReference>
<accession>K8P7P0</accession>
<protein>
    <recommendedName>
        <fullName evidence="5">Blue (type 1) copper domain-containing protein</fullName>
    </recommendedName>
</protein>
<feature type="region of interest" description="Disordered" evidence="3">
    <location>
        <begin position="24"/>
        <end position="48"/>
    </location>
</feature>
<dbReference type="EMBL" id="AGWX01000003">
    <property type="protein sequence ID" value="EKS38602.1"/>
    <property type="molecule type" value="Genomic_DNA"/>
</dbReference>
<comment type="caution">
    <text evidence="6">The sequence shown here is derived from an EMBL/GenBank/DDBJ whole genome shotgun (WGS) entry which is preliminary data.</text>
</comment>
<dbReference type="PROSITE" id="PS00079">
    <property type="entry name" value="MULTICOPPER_OXIDASE1"/>
    <property type="match status" value="1"/>
</dbReference>
<reference evidence="6 7" key="1">
    <citation type="submission" date="2012-04" db="EMBL/GenBank/DDBJ databases">
        <title>The Genome Sequence of Afipia broomeae ATCC 49717.</title>
        <authorList>
            <consortium name="The Broad Institute Genome Sequencing Platform"/>
            <person name="Earl A."/>
            <person name="Ward D."/>
            <person name="Feldgarden M."/>
            <person name="Gevers D."/>
            <person name="Huys G."/>
            <person name="Walker B."/>
            <person name="Young S.K."/>
            <person name="Zeng Q."/>
            <person name="Gargeya S."/>
            <person name="Fitzgerald M."/>
            <person name="Haas B."/>
            <person name="Abouelleil A."/>
            <person name="Alvarado L."/>
            <person name="Arachchi H.M."/>
            <person name="Berlin A."/>
            <person name="Chapman S.B."/>
            <person name="Goldberg J."/>
            <person name="Griggs A."/>
            <person name="Gujja S."/>
            <person name="Hansen M."/>
            <person name="Howarth C."/>
            <person name="Imamovic A."/>
            <person name="Larimer J."/>
            <person name="McCowen C."/>
            <person name="Montmayeur A."/>
            <person name="Murphy C."/>
            <person name="Neiman D."/>
            <person name="Pearson M."/>
            <person name="Priest M."/>
            <person name="Roberts A."/>
            <person name="Saif S."/>
            <person name="Shea T."/>
            <person name="Sisk P."/>
            <person name="Sykes S."/>
            <person name="Wortman J."/>
            <person name="Nusbaum C."/>
            <person name="Birren B."/>
        </authorList>
    </citation>
    <scope>NUCLEOTIDE SEQUENCE [LARGE SCALE GENOMIC DNA]</scope>
    <source>
        <strain evidence="6 7">ATCC 49717</strain>
    </source>
</reference>
<feature type="chain" id="PRO_5003921807" description="Blue (type 1) copper domain-containing protein" evidence="4">
    <location>
        <begin position="24"/>
        <end position="163"/>
    </location>
</feature>
<dbReference type="InterPro" id="IPR008972">
    <property type="entry name" value="Cupredoxin"/>
</dbReference>
<keyword evidence="2" id="KW-0186">Copper</keyword>
<organism evidence="6 7">
    <name type="scientific">Afipia broomeae ATCC 49717</name>
    <dbReference type="NCBI Taxonomy" id="883078"/>
    <lineage>
        <taxon>Bacteria</taxon>
        <taxon>Pseudomonadati</taxon>
        <taxon>Pseudomonadota</taxon>
        <taxon>Alphaproteobacteria</taxon>
        <taxon>Hyphomicrobiales</taxon>
        <taxon>Nitrobacteraceae</taxon>
        <taxon>Afipia</taxon>
    </lineage>
</organism>
<dbReference type="InterPro" id="IPR050845">
    <property type="entry name" value="Cu-binding_ET"/>
</dbReference>
<dbReference type="eggNOG" id="COG4454">
    <property type="taxonomic scope" value="Bacteria"/>
</dbReference>
<keyword evidence="1" id="KW-0479">Metal-binding</keyword>
<dbReference type="GO" id="GO:0005507">
    <property type="term" value="F:copper ion binding"/>
    <property type="evidence" value="ECO:0007669"/>
    <property type="project" value="InterPro"/>
</dbReference>
<evidence type="ECO:0000256" key="3">
    <source>
        <dbReference type="SAM" id="MobiDB-lite"/>
    </source>
</evidence>
<proteinExistence type="predicted"/>
<evidence type="ECO:0000259" key="5">
    <source>
        <dbReference type="Pfam" id="PF00127"/>
    </source>
</evidence>
<evidence type="ECO:0000256" key="1">
    <source>
        <dbReference type="ARBA" id="ARBA00022723"/>
    </source>
</evidence>
<evidence type="ECO:0000256" key="4">
    <source>
        <dbReference type="SAM" id="SignalP"/>
    </source>
</evidence>
<feature type="signal peptide" evidence="4">
    <location>
        <begin position="1"/>
        <end position="23"/>
    </location>
</feature>
<dbReference type="PANTHER" id="PTHR38439">
    <property type="entry name" value="AURACYANIN-B"/>
    <property type="match status" value="1"/>
</dbReference>
<name>K8P7P0_9BRAD</name>
<dbReference type="GO" id="GO:0009055">
    <property type="term" value="F:electron transfer activity"/>
    <property type="evidence" value="ECO:0007669"/>
    <property type="project" value="InterPro"/>
</dbReference>
<sequence length="163" mass="17883">MSKLRVYAAAFALMGTATISANAGSGEPGHSHGHDAGYSAGEPGDPKKPARIVQVVMRESDGKMLFIPDRVEVRTNEQIKFVLKNNGDLEHEFVLASTEDNLKHAEVMKKNPDMEHDDPNAKRIDPKEGSELVWKFSKPGQFEFACLIPGHRESGMLGTVIVK</sequence>
<evidence type="ECO:0000256" key="2">
    <source>
        <dbReference type="ARBA" id="ARBA00023008"/>
    </source>
</evidence>
<feature type="domain" description="Blue (type 1) copper" evidence="5">
    <location>
        <begin position="54"/>
        <end position="163"/>
    </location>
</feature>
<dbReference type="InterPro" id="IPR000923">
    <property type="entry name" value="BlueCu_1"/>
</dbReference>
<gene>
    <name evidence="6" type="ORF">HMPREF9695_02442</name>
</gene>
<dbReference type="Proteomes" id="UP000001096">
    <property type="component" value="Unassembled WGS sequence"/>
</dbReference>
<dbReference type="RefSeq" id="WP_006021156.1">
    <property type="nucleotide sequence ID" value="NZ_KB375282.1"/>
</dbReference>
<keyword evidence="7" id="KW-1185">Reference proteome</keyword>
<dbReference type="CDD" id="cd04211">
    <property type="entry name" value="Cupredoxin_like_2"/>
    <property type="match status" value="1"/>
</dbReference>
<dbReference type="Pfam" id="PF00127">
    <property type="entry name" value="Copper-bind"/>
    <property type="match status" value="1"/>
</dbReference>
<evidence type="ECO:0000313" key="6">
    <source>
        <dbReference type="EMBL" id="EKS38602.1"/>
    </source>
</evidence>